<name>A0ABT7FHK2_9RHOB</name>
<dbReference type="EMBL" id="JASNJE010000022">
    <property type="protein sequence ID" value="MDK3074588.1"/>
    <property type="molecule type" value="Genomic_DNA"/>
</dbReference>
<dbReference type="InterPro" id="IPR045389">
    <property type="entry name" value="DUF6522"/>
</dbReference>
<protein>
    <submittedName>
        <fullName evidence="1">DUF6522 family protein</fullName>
    </submittedName>
</protein>
<evidence type="ECO:0000313" key="2">
    <source>
        <dbReference type="Proteomes" id="UP001227126"/>
    </source>
</evidence>
<keyword evidence="2" id="KW-1185">Reference proteome</keyword>
<dbReference type="RefSeq" id="WP_284486520.1">
    <property type="nucleotide sequence ID" value="NZ_JASNJE010000022.1"/>
</dbReference>
<accession>A0ABT7FHK2</accession>
<reference evidence="1 2" key="1">
    <citation type="submission" date="2023-05" db="EMBL/GenBank/DDBJ databases">
        <title>Sedimentitalea sp. nov. JM2-8.</title>
        <authorList>
            <person name="Huang J."/>
        </authorList>
    </citation>
    <scope>NUCLEOTIDE SEQUENCE [LARGE SCALE GENOMIC DNA]</scope>
    <source>
        <strain evidence="1 2">JM2-8</strain>
    </source>
</reference>
<proteinExistence type="predicted"/>
<dbReference type="Pfam" id="PF20132">
    <property type="entry name" value="DUF6522"/>
    <property type="match status" value="1"/>
</dbReference>
<evidence type="ECO:0000313" key="1">
    <source>
        <dbReference type="EMBL" id="MDK3074588.1"/>
    </source>
</evidence>
<dbReference type="Proteomes" id="UP001227126">
    <property type="component" value="Unassembled WGS sequence"/>
</dbReference>
<sequence>METVTVTPGGFEVDASMLASAFGLDEASVRDKMRAGEITSLCETGIDSDAGRFRLTFRHGTRTFRLTVDDAGRVISRARFDGRSPARE</sequence>
<organism evidence="1 2">
    <name type="scientific">Sedimentitalea xiamensis</name>
    <dbReference type="NCBI Taxonomy" id="3050037"/>
    <lineage>
        <taxon>Bacteria</taxon>
        <taxon>Pseudomonadati</taxon>
        <taxon>Pseudomonadota</taxon>
        <taxon>Alphaproteobacteria</taxon>
        <taxon>Rhodobacterales</taxon>
        <taxon>Paracoccaceae</taxon>
        <taxon>Sedimentitalea</taxon>
    </lineage>
</organism>
<gene>
    <name evidence="1" type="ORF">QO034_15960</name>
</gene>
<comment type="caution">
    <text evidence="1">The sequence shown here is derived from an EMBL/GenBank/DDBJ whole genome shotgun (WGS) entry which is preliminary data.</text>
</comment>